<dbReference type="InterPro" id="IPR023406">
    <property type="entry name" value="Topo_IA_AS"/>
</dbReference>
<feature type="site" description="Interaction with DNA" evidence="8">
    <location>
        <position position="147"/>
    </location>
</feature>
<feature type="site" description="Interaction with DNA" evidence="8">
    <location>
        <position position="148"/>
    </location>
</feature>
<evidence type="ECO:0000256" key="8">
    <source>
        <dbReference type="HAMAP-Rule" id="MF_00952"/>
    </source>
</evidence>
<dbReference type="CDD" id="cd00186">
    <property type="entry name" value="TOP1Ac"/>
    <property type="match status" value="1"/>
</dbReference>
<comment type="caution">
    <text evidence="12">The sequence shown here is derived from an EMBL/GenBank/DDBJ whole genome shotgun (WGS) entry which is preliminary data.</text>
</comment>
<dbReference type="InterPro" id="IPR013497">
    <property type="entry name" value="Topo_IA_cen"/>
</dbReference>
<dbReference type="HAMAP" id="MF_00952">
    <property type="entry name" value="Topoisom_1_prok"/>
    <property type="match status" value="1"/>
</dbReference>
<proteinExistence type="inferred from homology"/>
<dbReference type="Gene3D" id="3.40.50.140">
    <property type="match status" value="1"/>
</dbReference>
<gene>
    <name evidence="8" type="primary">topA</name>
    <name evidence="12" type="ORF">HNR68_000368</name>
</gene>
<sequence>MIVESPAKAKKIASFLGSGFIVESSRGHIRDLPKNAKDVPEKYKGQAWARLGVDVENDFEPLYLVSADKKATVTELKDALKQADELYLATDGDREGEAIAWHLLETLKPKVPVRRMVFHEITESAIQAAAANPRDLDHALVDAQETRRILDRLYGYEVSPVLWKKVMPKLSAGRVQSVATRIVVERERERIKFVPADYWDISATMDAGPDASPRRFGARLVAVDGAKLATGRDFGPDGQLKNADARVLSEDEARALASALTDVQLRVTSAEEKPYTRKPYAPFMTSTLQQEASRKLRFSADRTMRTAQRLYENGYITYMRTDSTTLSETAIAAARNQARDLYGEQYLSPQPRQYTRKVKNAQEAHEAIRPAGESFRTPGAVAAELGNDVDGFKLYELIWQRTIASQMADAKGTTLSVRITGTAASGEECTFAASGRTITFPGFLKAYVEAVDSEAGGVADDAESRLPQLVEDQPVTAPELQPDGHRTNPPPRFTEASLVKTMEELGIGRPSTYASIISTVQERGYVWKKGSALVPSWIAFAVVGLLEKHFERLVDYDFTATLEDELDRIAEGREQRTSWLNGFYFGGDVGPDHSIGRAGGLKKLVGSGVEEIDPREINSIPMFTDDQGRTVYVRVGRYGPYLERTLEDGSSQRANLPDDLPPDELTMEIAEKLFATPMEGRSLGTDPETGHEIVAKEGRFGPYVTEVLPEGSKGKPRTGSLFKSMSLDTVTLEDALKLLSLPRVVGTDPETGTEITAQNGRYGPYLKKGTDSRSLETEEQIFSITLEEALKIYEQPKQRGRRAAAAPLRELGEAPDTGKPVVIKDGRFGPYVTDGETNASLRKGDDVESLTMDRAVELLAERRAKAPAKKKASTKKSTSTAKKSTSTKTAAAKKSTSTTTKKKASSSSKSS</sequence>
<evidence type="ECO:0000256" key="7">
    <source>
        <dbReference type="ARBA" id="ARBA00023235"/>
    </source>
</evidence>
<evidence type="ECO:0000256" key="6">
    <source>
        <dbReference type="ARBA" id="ARBA00023125"/>
    </source>
</evidence>
<dbReference type="InterPro" id="IPR003601">
    <property type="entry name" value="Topo_IA_2"/>
</dbReference>
<dbReference type="PROSITE" id="PS00396">
    <property type="entry name" value="TOPO_IA_1"/>
    <property type="match status" value="1"/>
</dbReference>
<comment type="similarity">
    <text evidence="2 8">Belongs to the type IA topoisomerase family.</text>
</comment>
<dbReference type="InterPro" id="IPR028612">
    <property type="entry name" value="Topoisom_1_IA"/>
</dbReference>
<evidence type="ECO:0000313" key="13">
    <source>
        <dbReference type="Proteomes" id="UP000587002"/>
    </source>
</evidence>
<evidence type="ECO:0000259" key="10">
    <source>
        <dbReference type="PROSITE" id="PS50880"/>
    </source>
</evidence>
<feature type="site" description="Interaction with DNA" evidence="8">
    <location>
        <position position="163"/>
    </location>
</feature>
<feature type="compositionally biased region" description="Low complexity" evidence="9">
    <location>
        <begin position="875"/>
        <end position="911"/>
    </location>
</feature>
<dbReference type="Pfam" id="PF13368">
    <property type="entry name" value="Toprim_C_rpt"/>
    <property type="match status" value="4"/>
</dbReference>
<keyword evidence="6 8" id="KW-0238">DNA-binding</keyword>
<feature type="site" description="Interaction with DNA" evidence="8">
    <location>
        <position position="28"/>
    </location>
</feature>
<dbReference type="InterPro" id="IPR013826">
    <property type="entry name" value="Topo_IA_cen_sub3"/>
</dbReference>
<dbReference type="SMART" id="SM00437">
    <property type="entry name" value="TOP1Ac"/>
    <property type="match status" value="1"/>
</dbReference>
<dbReference type="SMART" id="SM00436">
    <property type="entry name" value="TOP1Bc"/>
    <property type="match status" value="1"/>
</dbReference>
<feature type="region of interest" description="Interaction with DNA" evidence="8">
    <location>
        <begin position="171"/>
        <end position="176"/>
    </location>
</feature>
<dbReference type="Pfam" id="PF01131">
    <property type="entry name" value="Topoisom_bac"/>
    <property type="match status" value="1"/>
</dbReference>
<reference evidence="12 13" key="1">
    <citation type="submission" date="2020-07" db="EMBL/GenBank/DDBJ databases">
        <title>Sequencing the genomes of 1000 actinobacteria strains.</title>
        <authorList>
            <person name="Klenk H.-P."/>
        </authorList>
    </citation>
    <scope>NUCLEOTIDE SEQUENCE [LARGE SCALE GENOMIC DNA]</scope>
    <source>
        <strain evidence="12 13">DSM 44065</strain>
    </source>
</reference>
<dbReference type="AlphaFoldDB" id="A0A853ACT6"/>
<dbReference type="SUPFAM" id="SSF56712">
    <property type="entry name" value="Prokaryotic type I DNA topoisomerase"/>
    <property type="match status" value="1"/>
</dbReference>
<comment type="subunit">
    <text evidence="8">Monomer.</text>
</comment>
<feature type="domain" description="Topo IA-type catalytic" evidence="11">
    <location>
        <begin position="137"/>
        <end position="591"/>
    </location>
</feature>
<feature type="site" description="Interaction with DNA" evidence="8">
    <location>
        <position position="151"/>
    </location>
</feature>
<feature type="region of interest" description="Disordered" evidence="9">
    <location>
        <begin position="797"/>
        <end position="911"/>
    </location>
</feature>
<dbReference type="EC" id="5.6.2.1" evidence="8"/>
<dbReference type="EMBL" id="JACCFJ010000001">
    <property type="protein sequence ID" value="NYI81738.1"/>
    <property type="molecule type" value="Genomic_DNA"/>
</dbReference>
<comment type="catalytic activity">
    <reaction evidence="1 8">
        <text>ATP-independent breakage of single-stranded DNA, followed by passage and rejoining.</text>
        <dbReference type="EC" id="5.6.2.1"/>
    </reaction>
</comment>
<dbReference type="InterPro" id="IPR000380">
    <property type="entry name" value="Topo_IA"/>
</dbReference>
<accession>A0A853ACT6</accession>
<feature type="compositionally biased region" description="Basic and acidic residues" evidence="9">
    <location>
        <begin position="854"/>
        <end position="864"/>
    </location>
</feature>
<feature type="site" description="Interaction with DNA" evidence="8">
    <location>
        <position position="523"/>
    </location>
</feature>
<dbReference type="Gene3D" id="2.70.20.10">
    <property type="entry name" value="Topoisomerase I, domain 3"/>
    <property type="match status" value="1"/>
</dbReference>
<dbReference type="Gene3D" id="1.10.290.10">
    <property type="entry name" value="Topoisomerase I, domain 4"/>
    <property type="match status" value="1"/>
</dbReference>
<evidence type="ECO:0000256" key="1">
    <source>
        <dbReference type="ARBA" id="ARBA00000213"/>
    </source>
</evidence>
<dbReference type="PANTHER" id="PTHR42785:SF1">
    <property type="entry name" value="DNA TOPOISOMERASE"/>
    <property type="match status" value="1"/>
</dbReference>
<dbReference type="PROSITE" id="PS52039">
    <property type="entry name" value="TOPO_IA_2"/>
    <property type="match status" value="1"/>
</dbReference>
<keyword evidence="5 8" id="KW-0799">Topoisomerase</keyword>
<dbReference type="PROSITE" id="PS50880">
    <property type="entry name" value="TOPRIM"/>
    <property type="match status" value="1"/>
</dbReference>
<evidence type="ECO:0000256" key="3">
    <source>
        <dbReference type="ARBA" id="ARBA00022723"/>
    </source>
</evidence>
<dbReference type="GO" id="GO:0003677">
    <property type="term" value="F:DNA binding"/>
    <property type="evidence" value="ECO:0007669"/>
    <property type="project" value="UniProtKB-KW"/>
</dbReference>
<evidence type="ECO:0000256" key="5">
    <source>
        <dbReference type="ARBA" id="ARBA00023029"/>
    </source>
</evidence>
<dbReference type="PANTHER" id="PTHR42785">
    <property type="entry name" value="DNA TOPOISOMERASE, TYPE IA, CORE"/>
    <property type="match status" value="1"/>
</dbReference>
<dbReference type="GO" id="GO:0003917">
    <property type="term" value="F:DNA topoisomerase type I (single strand cut, ATP-independent) activity"/>
    <property type="evidence" value="ECO:0007669"/>
    <property type="project" value="UniProtKB-UniRule"/>
</dbReference>
<evidence type="ECO:0000256" key="9">
    <source>
        <dbReference type="SAM" id="MobiDB-lite"/>
    </source>
</evidence>
<organism evidence="12 13">
    <name type="scientific">Saccharopolyspora hordei</name>
    <dbReference type="NCBI Taxonomy" id="1838"/>
    <lineage>
        <taxon>Bacteria</taxon>
        <taxon>Bacillati</taxon>
        <taxon>Actinomycetota</taxon>
        <taxon>Actinomycetes</taxon>
        <taxon>Pseudonocardiales</taxon>
        <taxon>Pseudonocardiaceae</taxon>
        <taxon>Saccharopolyspora</taxon>
    </lineage>
</organism>
<dbReference type="InterPro" id="IPR006171">
    <property type="entry name" value="TOPRIM_dom"/>
</dbReference>
<evidence type="ECO:0000256" key="2">
    <source>
        <dbReference type="ARBA" id="ARBA00009446"/>
    </source>
</evidence>
<dbReference type="InterPro" id="IPR025589">
    <property type="entry name" value="Toprim_C_rpt"/>
</dbReference>
<feature type="domain" description="Toprim" evidence="10">
    <location>
        <begin position="1"/>
        <end position="122"/>
    </location>
</feature>
<dbReference type="InterPro" id="IPR003602">
    <property type="entry name" value="Topo_IA_DNA-bd_dom"/>
</dbReference>
<keyword evidence="7 8" id="KW-0413">Isomerase</keyword>
<protein>
    <recommendedName>
        <fullName evidence="8">DNA topoisomerase 1</fullName>
        <ecNumber evidence="8">5.6.2.1</ecNumber>
    </recommendedName>
    <alternativeName>
        <fullName evidence="8">DNA topoisomerase I</fullName>
    </alternativeName>
</protein>
<keyword evidence="13" id="KW-1185">Reference proteome</keyword>
<dbReference type="CDD" id="cd03363">
    <property type="entry name" value="TOPRIM_TopoIA_TopoI"/>
    <property type="match status" value="1"/>
</dbReference>
<evidence type="ECO:0000313" key="12">
    <source>
        <dbReference type="EMBL" id="NYI81738.1"/>
    </source>
</evidence>
<feature type="region of interest" description="Disordered" evidence="9">
    <location>
        <begin position="472"/>
        <end position="491"/>
    </location>
</feature>
<dbReference type="NCBIfam" id="TIGR01051">
    <property type="entry name" value="topA_bact"/>
    <property type="match status" value="1"/>
</dbReference>
<comment type="function">
    <text evidence="8">Releases the supercoiling and torsional tension of DNA, which is introduced during the DNA replication and transcription, by transiently cleaving and rejoining one strand of the DNA duplex. Introduces a single-strand break via transesterification at a target site in duplex DNA. The scissile phosphodiester is attacked by the catalytic tyrosine of the enzyme, resulting in the formation of a DNA-(5'-phosphotyrosyl)-enzyme intermediate and the expulsion of a 3'-OH DNA strand. The free DNA strand then undergoes passage around the unbroken strand, thus removing DNA supercoils. Finally, in the religation step, the DNA 3'-OH attacks the covalent intermediate to expel the active-site tyrosine and restore the DNA phosphodiester backbone.</text>
</comment>
<keyword evidence="4" id="KW-0460">Magnesium</keyword>
<dbReference type="Gene3D" id="1.10.460.10">
    <property type="entry name" value="Topoisomerase I, domain 2"/>
    <property type="match status" value="1"/>
</dbReference>
<dbReference type="PRINTS" id="PR00417">
    <property type="entry name" value="PRTPISMRASEI"/>
</dbReference>
<dbReference type="InterPro" id="IPR005733">
    <property type="entry name" value="TopoI_bac-type"/>
</dbReference>
<dbReference type="Pfam" id="PF01751">
    <property type="entry name" value="Toprim"/>
    <property type="match status" value="1"/>
</dbReference>
<dbReference type="InterPro" id="IPR023405">
    <property type="entry name" value="Topo_IA_core_domain"/>
</dbReference>
<dbReference type="InterPro" id="IPR013824">
    <property type="entry name" value="Topo_IA_cen_sub1"/>
</dbReference>
<feature type="site" description="Interaction with DNA" evidence="8">
    <location>
        <position position="156"/>
    </location>
</feature>
<evidence type="ECO:0000259" key="11">
    <source>
        <dbReference type="PROSITE" id="PS52039"/>
    </source>
</evidence>
<dbReference type="SMART" id="SM00493">
    <property type="entry name" value="TOPRIM"/>
    <property type="match status" value="1"/>
</dbReference>
<dbReference type="InterPro" id="IPR013825">
    <property type="entry name" value="Topo_IA_cen_sub2"/>
</dbReference>
<keyword evidence="3" id="KW-0479">Metal-binding</keyword>
<name>A0A853ACT6_9PSEU</name>
<feature type="compositionally biased region" description="Basic residues" evidence="9">
    <location>
        <begin position="865"/>
        <end position="874"/>
    </location>
</feature>
<dbReference type="Proteomes" id="UP000587002">
    <property type="component" value="Unassembled WGS sequence"/>
</dbReference>
<feature type="site" description="Interaction with DNA" evidence="8">
    <location>
        <position position="320"/>
    </location>
</feature>
<feature type="active site" description="O-(5'-phospho-DNA)-tyrosine intermediate" evidence="8">
    <location>
        <position position="318"/>
    </location>
</feature>
<evidence type="ECO:0000256" key="4">
    <source>
        <dbReference type="ARBA" id="ARBA00022842"/>
    </source>
</evidence>
<dbReference type="GO" id="GO:0046872">
    <property type="term" value="F:metal ion binding"/>
    <property type="evidence" value="ECO:0007669"/>
    <property type="project" value="UniProtKB-KW"/>
</dbReference>
<dbReference type="InterPro" id="IPR034149">
    <property type="entry name" value="TOPRIM_TopoI"/>
</dbReference>
<dbReference type="GO" id="GO:0006265">
    <property type="term" value="P:DNA topological change"/>
    <property type="evidence" value="ECO:0007669"/>
    <property type="project" value="UniProtKB-UniRule"/>
</dbReference>